<evidence type="ECO:0000256" key="4">
    <source>
        <dbReference type="ARBA" id="ARBA00022840"/>
    </source>
</evidence>
<dbReference type="Gene3D" id="3.30.930.10">
    <property type="entry name" value="Bira Bifunctional Protein, Domain 2"/>
    <property type="match status" value="1"/>
</dbReference>
<dbReference type="GO" id="GO:0006427">
    <property type="term" value="P:histidyl-tRNA aminoacylation"/>
    <property type="evidence" value="ECO:0007669"/>
    <property type="project" value="UniProtKB-UniRule"/>
</dbReference>
<dbReference type="SUPFAM" id="SSF52954">
    <property type="entry name" value="Class II aaRS ABD-related"/>
    <property type="match status" value="1"/>
</dbReference>
<accession>A0A1G2BEX6</accession>
<sequence length="427" mass="49052">MKLSKEPYKGTRDFYPEDEFVQKYMFNTMRKAVERFGYAEYDASLLEETALYKAKTGEEIVNEQTYSFVDRGQREVTIRPEMTPTVARMVARKRLELAFPLRWYAIPNLWRYERPQRGRLREHWQLNVDMFGDNSILADAEIISVAGAIMKKFGAKKTDFEVHLNNRKLLTAVAREYCGCDEARAYKLFKLIDRRHKMDDDKFFAEAQALLGDKTEKLKIYLQSKTLADLPAELVQNAGVLELKQLFKILAEQGVANVVFDASLMRGFDYYTGNVFEVYDTDVKNRRAMFGGGRYDDLVGIFEVPPVTGIGFGMGDVTMRDFLEAHNLLPQYQPTAQVYLCVLEVGVQGFANELAVFLRQQGINVAVDYTGHKIGKQIQTADKQKIPYVICVGEDEAKNREFKIKQLVSGKENIVIWDDLPKFSFKS</sequence>
<comment type="subcellular location">
    <subcellularLocation>
        <location evidence="8">Cytoplasm</location>
    </subcellularLocation>
</comment>
<keyword evidence="5 8" id="KW-0648">Protein biosynthesis</keyword>
<evidence type="ECO:0000256" key="6">
    <source>
        <dbReference type="ARBA" id="ARBA00023146"/>
    </source>
</evidence>
<dbReference type="EC" id="6.1.1.21" evidence="8"/>
<comment type="subunit">
    <text evidence="8">Homodimer.</text>
</comment>
<keyword evidence="4 8" id="KW-0067">ATP-binding</keyword>
<dbReference type="GO" id="GO:0004821">
    <property type="term" value="F:histidine-tRNA ligase activity"/>
    <property type="evidence" value="ECO:0007669"/>
    <property type="project" value="UniProtKB-UniRule"/>
</dbReference>
<dbReference type="Pfam" id="PF03129">
    <property type="entry name" value="HGTP_anticodon"/>
    <property type="match status" value="1"/>
</dbReference>
<keyword evidence="8" id="KW-0963">Cytoplasm</keyword>
<keyword evidence="2 8" id="KW-0436">Ligase</keyword>
<evidence type="ECO:0000256" key="1">
    <source>
        <dbReference type="ARBA" id="ARBA00008226"/>
    </source>
</evidence>
<dbReference type="SUPFAM" id="SSF55681">
    <property type="entry name" value="Class II aaRS and biotin synthetases"/>
    <property type="match status" value="1"/>
</dbReference>
<evidence type="ECO:0000259" key="10">
    <source>
        <dbReference type="PROSITE" id="PS50862"/>
    </source>
</evidence>
<keyword evidence="6 8" id="KW-0030">Aminoacyl-tRNA synthetase</keyword>
<dbReference type="Proteomes" id="UP000176420">
    <property type="component" value="Unassembled WGS sequence"/>
</dbReference>
<dbReference type="Gene3D" id="3.40.50.800">
    <property type="entry name" value="Anticodon-binding domain"/>
    <property type="match status" value="1"/>
</dbReference>
<dbReference type="InterPro" id="IPR036621">
    <property type="entry name" value="Anticodon-bd_dom_sf"/>
</dbReference>
<dbReference type="PROSITE" id="PS50862">
    <property type="entry name" value="AA_TRNA_LIGASE_II"/>
    <property type="match status" value="1"/>
</dbReference>
<feature type="binding site" evidence="9">
    <location>
        <position position="125"/>
    </location>
    <ligand>
        <name>L-histidine</name>
        <dbReference type="ChEBI" id="CHEBI:57595"/>
    </ligand>
</feature>
<dbReference type="NCBIfam" id="TIGR00442">
    <property type="entry name" value="hisS"/>
    <property type="match status" value="1"/>
</dbReference>
<feature type="domain" description="Aminoacyl-transfer RNA synthetases class-II family profile" evidence="10">
    <location>
        <begin position="1"/>
        <end position="330"/>
    </location>
</feature>
<dbReference type="PANTHER" id="PTHR43707:SF1">
    <property type="entry name" value="HISTIDINE--TRNA LIGASE, MITOCHONDRIAL-RELATED"/>
    <property type="match status" value="1"/>
</dbReference>
<feature type="binding site" evidence="9">
    <location>
        <begin position="270"/>
        <end position="271"/>
    </location>
    <ligand>
        <name>L-histidine</name>
        <dbReference type="ChEBI" id="CHEBI:57595"/>
    </ligand>
</feature>
<comment type="catalytic activity">
    <reaction evidence="7 8">
        <text>tRNA(His) + L-histidine + ATP = L-histidyl-tRNA(His) + AMP + diphosphate + H(+)</text>
        <dbReference type="Rhea" id="RHEA:17313"/>
        <dbReference type="Rhea" id="RHEA-COMP:9665"/>
        <dbReference type="Rhea" id="RHEA-COMP:9689"/>
        <dbReference type="ChEBI" id="CHEBI:15378"/>
        <dbReference type="ChEBI" id="CHEBI:30616"/>
        <dbReference type="ChEBI" id="CHEBI:33019"/>
        <dbReference type="ChEBI" id="CHEBI:57595"/>
        <dbReference type="ChEBI" id="CHEBI:78442"/>
        <dbReference type="ChEBI" id="CHEBI:78527"/>
        <dbReference type="ChEBI" id="CHEBI:456215"/>
        <dbReference type="EC" id="6.1.1.21"/>
    </reaction>
</comment>
<evidence type="ECO:0000256" key="5">
    <source>
        <dbReference type="ARBA" id="ARBA00022917"/>
    </source>
</evidence>
<feature type="binding site" evidence="9">
    <location>
        <position position="266"/>
    </location>
    <ligand>
        <name>L-histidine</name>
        <dbReference type="ChEBI" id="CHEBI:57595"/>
    </ligand>
</feature>
<dbReference type="AlphaFoldDB" id="A0A1G2BEX6"/>
<reference evidence="11 12" key="1">
    <citation type="journal article" date="2016" name="Nat. Commun.">
        <title>Thousands of microbial genomes shed light on interconnected biogeochemical processes in an aquifer system.</title>
        <authorList>
            <person name="Anantharaman K."/>
            <person name="Brown C.T."/>
            <person name="Hug L.A."/>
            <person name="Sharon I."/>
            <person name="Castelle C.J."/>
            <person name="Probst A.J."/>
            <person name="Thomas B.C."/>
            <person name="Singh A."/>
            <person name="Wilkins M.J."/>
            <person name="Karaoz U."/>
            <person name="Brodie E.L."/>
            <person name="Williams K.H."/>
            <person name="Hubbard S.S."/>
            <person name="Banfield J.F."/>
        </authorList>
    </citation>
    <scope>NUCLEOTIDE SEQUENCE [LARGE SCALE GENOMIC DNA]</scope>
</reference>
<dbReference type="InterPro" id="IPR033656">
    <property type="entry name" value="HisRS_anticodon"/>
</dbReference>
<dbReference type="PIRSF" id="PIRSF001549">
    <property type="entry name" value="His-tRNA_synth"/>
    <property type="match status" value="1"/>
</dbReference>
<protein>
    <recommendedName>
        <fullName evidence="8">Histidine--tRNA ligase</fullName>
        <ecNumber evidence="8">6.1.1.21</ecNumber>
    </recommendedName>
    <alternativeName>
        <fullName evidence="8">Histidyl-tRNA synthetase</fullName>
        <shortName evidence="8">HisRS</shortName>
    </alternativeName>
</protein>
<evidence type="ECO:0000256" key="3">
    <source>
        <dbReference type="ARBA" id="ARBA00022741"/>
    </source>
</evidence>
<evidence type="ECO:0000256" key="9">
    <source>
        <dbReference type="PIRSR" id="PIRSR001549-1"/>
    </source>
</evidence>
<dbReference type="InterPro" id="IPR006195">
    <property type="entry name" value="aa-tRNA-synth_II"/>
</dbReference>
<dbReference type="InterPro" id="IPR004154">
    <property type="entry name" value="Anticodon-bd"/>
</dbReference>
<evidence type="ECO:0000256" key="2">
    <source>
        <dbReference type="ARBA" id="ARBA00022598"/>
    </source>
</evidence>
<dbReference type="PANTHER" id="PTHR43707">
    <property type="entry name" value="HISTIDYL-TRNA SYNTHETASE"/>
    <property type="match status" value="1"/>
</dbReference>
<dbReference type="InterPro" id="IPR045864">
    <property type="entry name" value="aa-tRNA-synth_II/BPL/LPL"/>
</dbReference>
<dbReference type="CDD" id="cd00859">
    <property type="entry name" value="HisRS_anticodon"/>
    <property type="match status" value="1"/>
</dbReference>
<evidence type="ECO:0000256" key="8">
    <source>
        <dbReference type="HAMAP-Rule" id="MF_00127"/>
    </source>
</evidence>
<dbReference type="InterPro" id="IPR004516">
    <property type="entry name" value="HisRS/HisZ"/>
</dbReference>
<keyword evidence="3 8" id="KW-0547">Nucleotide-binding</keyword>
<dbReference type="InterPro" id="IPR041715">
    <property type="entry name" value="HisRS-like_core"/>
</dbReference>
<comment type="similarity">
    <text evidence="1 8">Belongs to the class-II aminoacyl-tRNA synthetase family.</text>
</comment>
<dbReference type="InterPro" id="IPR015807">
    <property type="entry name" value="His-tRNA-ligase"/>
</dbReference>
<feature type="binding site" evidence="9">
    <location>
        <begin position="81"/>
        <end position="83"/>
    </location>
    <ligand>
        <name>L-histidine</name>
        <dbReference type="ChEBI" id="CHEBI:57595"/>
    </ligand>
</feature>
<organism evidence="11 12">
    <name type="scientific">Candidatus Kerfeldbacteria bacterium RIFOXYB2_FULL_38_14</name>
    <dbReference type="NCBI Taxonomy" id="1798547"/>
    <lineage>
        <taxon>Bacteria</taxon>
        <taxon>Candidatus Kerfeldiibacteriota</taxon>
    </lineage>
</organism>
<dbReference type="Pfam" id="PF13393">
    <property type="entry name" value="tRNA-synt_His"/>
    <property type="match status" value="1"/>
</dbReference>
<dbReference type="EMBL" id="MHKI01000006">
    <property type="protein sequence ID" value="OGY87778.1"/>
    <property type="molecule type" value="Genomic_DNA"/>
</dbReference>
<evidence type="ECO:0000256" key="7">
    <source>
        <dbReference type="ARBA" id="ARBA00047639"/>
    </source>
</evidence>
<proteinExistence type="inferred from homology"/>
<comment type="caution">
    <text evidence="11">The sequence shown here is derived from an EMBL/GenBank/DDBJ whole genome shotgun (WGS) entry which is preliminary data.</text>
</comment>
<dbReference type="HAMAP" id="MF_00127">
    <property type="entry name" value="His_tRNA_synth"/>
    <property type="match status" value="1"/>
</dbReference>
<name>A0A1G2BEX6_9BACT</name>
<feature type="binding site" evidence="9">
    <location>
        <position position="129"/>
    </location>
    <ligand>
        <name>L-histidine</name>
        <dbReference type="ChEBI" id="CHEBI:57595"/>
    </ligand>
</feature>
<evidence type="ECO:0000313" key="11">
    <source>
        <dbReference type="EMBL" id="OGY87778.1"/>
    </source>
</evidence>
<dbReference type="GO" id="GO:0005737">
    <property type="term" value="C:cytoplasm"/>
    <property type="evidence" value="ECO:0007669"/>
    <property type="project" value="UniProtKB-SubCell"/>
</dbReference>
<evidence type="ECO:0000313" key="12">
    <source>
        <dbReference type="Proteomes" id="UP000176420"/>
    </source>
</evidence>
<gene>
    <name evidence="8" type="primary">hisS</name>
    <name evidence="11" type="ORF">A2319_05045</name>
</gene>
<dbReference type="CDD" id="cd00773">
    <property type="entry name" value="HisRS-like_core"/>
    <property type="match status" value="1"/>
</dbReference>
<dbReference type="GO" id="GO:0005524">
    <property type="term" value="F:ATP binding"/>
    <property type="evidence" value="ECO:0007669"/>
    <property type="project" value="UniProtKB-UniRule"/>
</dbReference>
<feature type="binding site" evidence="9">
    <location>
        <position position="111"/>
    </location>
    <ligand>
        <name>L-histidine</name>
        <dbReference type="ChEBI" id="CHEBI:57595"/>
    </ligand>
</feature>